<feature type="transmembrane region" description="Helical" evidence="6">
    <location>
        <begin position="12"/>
        <end position="32"/>
    </location>
</feature>
<feature type="transmembrane region" description="Helical" evidence="6">
    <location>
        <begin position="302"/>
        <end position="325"/>
    </location>
</feature>
<dbReference type="PATRIC" id="fig|1321819.3.peg.18"/>
<dbReference type="OrthoDB" id="5365632at2"/>
<protein>
    <submittedName>
        <fullName evidence="7">Polysaccharide biosynthesis protein</fullName>
    </submittedName>
</protein>
<dbReference type="AlphaFoldDB" id="U2E528"/>
<dbReference type="HOGENOM" id="CLU_040798_1_0_10"/>
<feature type="transmembrane region" description="Helical" evidence="6">
    <location>
        <begin position="184"/>
        <end position="203"/>
    </location>
</feature>
<evidence type="ECO:0000256" key="5">
    <source>
        <dbReference type="ARBA" id="ARBA00023136"/>
    </source>
</evidence>
<feature type="transmembrane region" description="Helical" evidence="6">
    <location>
        <begin position="156"/>
        <end position="178"/>
    </location>
</feature>
<evidence type="ECO:0000256" key="3">
    <source>
        <dbReference type="ARBA" id="ARBA00022692"/>
    </source>
</evidence>
<feature type="transmembrane region" description="Helical" evidence="6">
    <location>
        <begin position="375"/>
        <end position="394"/>
    </location>
</feature>
<feature type="transmembrane region" description="Helical" evidence="6">
    <location>
        <begin position="462"/>
        <end position="485"/>
    </location>
</feature>
<comment type="subcellular location">
    <subcellularLocation>
        <location evidence="1">Cell membrane</location>
        <topology evidence="1">Multi-pass membrane protein</topology>
    </subcellularLocation>
</comment>
<keyword evidence="2" id="KW-1003">Cell membrane</keyword>
<evidence type="ECO:0000313" key="8">
    <source>
        <dbReference type="Proteomes" id="UP000016496"/>
    </source>
</evidence>
<organism evidence="7 8">
    <name type="scientific">Bacteroides pyogenes F0041</name>
    <dbReference type="NCBI Taxonomy" id="1321819"/>
    <lineage>
        <taxon>Bacteria</taxon>
        <taxon>Pseudomonadati</taxon>
        <taxon>Bacteroidota</taxon>
        <taxon>Bacteroidia</taxon>
        <taxon>Bacteroidales</taxon>
        <taxon>Bacteroidaceae</taxon>
        <taxon>Bacteroides</taxon>
    </lineage>
</organism>
<keyword evidence="4 6" id="KW-1133">Transmembrane helix</keyword>
<gene>
    <name evidence="7" type="ORF">HMPREF1981_00018</name>
</gene>
<feature type="transmembrane region" description="Helical" evidence="6">
    <location>
        <begin position="345"/>
        <end position="363"/>
    </location>
</feature>
<dbReference type="PANTHER" id="PTHR30250:SF26">
    <property type="entry name" value="PSMA PROTEIN"/>
    <property type="match status" value="1"/>
</dbReference>
<evidence type="ECO:0000256" key="6">
    <source>
        <dbReference type="SAM" id="Phobius"/>
    </source>
</evidence>
<reference evidence="7 8" key="1">
    <citation type="submission" date="2013-08" db="EMBL/GenBank/DDBJ databases">
        <authorList>
            <person name="Weinstock G."/>
            <person name="Sodergren E."/>
            <person name="Wylie T."/>
            <person name="Fulton L."/>
            <person name="Fulton R."/>
            <person name="Fronick C."/>
            <person name="O'Laughlin M."/>
            <person name="Godfrey J."/>
            <person name="Miner T."/>
            <person name="Herter B."/>
            <person name="Appelbaum E."/>
            <person name="Cordes M."/>
            <person name="Lek S."/>
            <person name="Wollam A."/>
            <person name="Pepin K.H."/>
            <person name="Palsikar V.B."/>
            <person name="Mitreva M."/>
            <person name="Wilson R.K."/>
        </authorList>
    </citation>
    <scope>NUCLEOTIDE SEQUENCE [LARGE SCALE GENOMIC DNA]</scope>
    <source>
        <strain evidence="7 8">F0041</strain>
    </source>
</reference>
<keyword evidence="5 6" id="KW-0472">Membrane</keyword>
<feature type="transmembrane region" description="Helical" evidence="6">
    <location>
        <begin position="400"/>
        <end position="421"/>
    </location>
</feature>
<feature type="transmembrane region" description="Helical" evidence="6">
    <location>
        <begin position="83"/>
        <end position="105"/>
    </location>
</feature>
<dbReference type="InterPro" id="IPR050833">
    <property type="entry name" value="Poly_Biosynth_Transport"/>
</dbReference>
<evidence type="ECO:0000256" key="4">
    <source>
        <dbReference type="ARBA" id="ARBA00022989"/>
    </source>
</evidence>
<comment type="caution">
    <text evidence="7">The sequence shown here is derived from an EMBL/GenBank/DDBJ whole genome shotgun (WGS) entry which is preliminary data.</text>
</comment>
<dbReference type="Proteomes" id="UP000016496">
    <property type="component" value="Unassembled WGS sequence"/>
</dbReference>
<feature type="transmembrane region" description="Helical" evidence="6">
    <location>
        <begin position="125"/>
        <end position="144"/>
    </location>
</feature>
<dbReference type="RefSeq" id="WP_021645162.1">
    <property type="nucleotide sequence ID" value="NZ_KE993095.1"/>
</dbReference>
<evidence type="ECO:0000256" key="2">
    <source>
        <dbReference type="ARBA" id="ARBA00022475"/>
    </source>
</evidence>
<keyword evidence="3 6" id="KW-0812">Transmembrane</keyword>
<evidence type="ECO:0000256" key="1">
    <source>
        <dbReference type="ARBA" id="ARBA00004651"/>
    </source>
</evidence>
<dbReference type="PANTHER" id="PTHR30250">
    <property type="entry name" value="PST FAMILY PREDICTED COLANIC ACID TRANSPORTER"/>
    <property type="match status" value="1"/>
</dbReference>
<dbReference type="GO" id="GO:0005886">
    <property type="term" value="C:plasma membrane"/>
    <property type="evidence" value="ECO:0007669"/>
    <property type="project" value="UniProtKB-SubCell"/>
</dbReference>
<dbReference type="EMBL" id="AWSV01000001">
    <property type="protein sequence ID" value="ERI89307.1"/>
    <property type="molecule type" value="Genomic_DNA"/>
</dbReference>
<name>U2E528_9BACE</name>
<accession>U2E528</accession>
<feature type="transmembrane region" description="Helical" evidence="6">
    <location>
        <begin position="44"/>
        <end position="62"/>
    </location>
</feature>
<sequence length="504" mass="57380">MNKKNIAKNTIFLYLRMCVMLFVSLISSRLLLKGFGVVDYGVYNVVYGLVLFFSFMNGTLTSGTQRFLNYAMGKEDSEHLKKIFKAAFTNHLLLAVFVFFIILIGGNLMVGLLLDIPDNRLYQSYILFNTSAASLFFIMISVPYQADVIAHEDMNIYAVYSIVDSVFKLLLAFVLYLFLDSSRICVYGYGLLVISIVDFFLYYRYCTRRYSEVVTKFYWSSTTNIEMLKFCGWNTFGWAASSSAGQGVNILLNIFGGPILNAARGVSVQVYSLMNQLVNSFQNAINPQIVKSYAQGRYNDTILLLSASSKYSLILVSLVAIPVFIDIEVLLKFWLGSYPDLSLEFSRIMIIQSLIVGFTRPIVNTVHATGNIKWPCIYSGLTLFFIIPVSWLLLNMGVHPIIVLAVNILPWVIEGIINFIFLRKFIQLDVFQFIKNIVVKPFFVIFVSFILAFFYIPFLGEGLLNLILLTIVNFLCLSTLTYVFVFTNSERDKINFLIKVKFSK</sequence>
<feature type="transmembrane region" description="Helical" evidence="6">
    <location>
        <begin position="433"/>
        <end position="456"/>
    </location>
</feature>
<evidence type="ECO:0000313" key="7">
    <source>
        <dbReference type="EMBL" id="ERI89307.1"/>
    </source>
</evidence>
<proteinExistence type="predicted"/>